<sequence length="181" mass="20856">MLASPLTALLNTPAAEQQSAIIALVYQLIEHSASRRWLQLNLAQPTVDPIIRHWRQDLLAQLRRTEGDKETAFVLDVYEAMAIHYSEEAFDQVRLARSVLVDPIAAADEQRLQNALSVANWWKPLWELRRSQNEALRKRIYLGYQYLEGLELYTLALSDWVLDIIGQELFSPPSLNIKRCD</sequence>
<evidence type="ECO:0000313" key="3">
    <source>
        <dbReference type="Proteomes" id="UP000076962"/>
    </source>
</evidence>
<dbReference type="InterPro" id="IPR045480">
    <property type="entry name" value="fvmX1"/>
</dbReference>
<dbReference type="EMBL" id="LUTY01003090">
    <property type="protein sequence ID" value="OAD18780.1"/>
    <property type="molecule type" value="Genomic_DNA"/>
</dbReference>
<protein>
    <recommendedName>
        <fullName evidence="1">FtsH ternary system domain-containing protein</fullName>
    </recommendedName>
</protein>
<dbReference type="Proteomes" id="UP000076962">
    <property type="component" value="Unassembled WGS sequence"/>
</dbReference>
<comment type="caution">
    <text evidence="2">The sequence shown here is derived from an EMBL/GenBank/DDBJ whole genome shotgun (WGS) entry which is preliminary data.</text>
</comment>
<reference evidence="2 3" key="1">
    <citation type="submission" date="2016-05" db="EMBL/GenBank/DDBJ databases">
        <title>Single-cell genome of chain-forming Candidatus Thiomargarita nelsonii and comparison to other large sulfur-oxidizing bacteria.</title>
        <authorList>
            <person name="Winkel M."/>
            <person name="Salman V."/>
            <person name="Woyke T."/>
            <person name="Schulz-Vogt H."/>
            <person name="Richter M."/>
            <person name="Flood B."/>
            <person name="Bailey J."/>
            <person name="Amann R."/>
            <person name="Mussmann M."/>
        </authorList>
    </citation>
    <scope>NUCLEOTIDE SEQUENCE [LARGE SCALE GENOMIC DNA]</scope>
    <source>
        <strain evidence="2 3">THI036</strain>
    </source>
</reference>
<dbReference type="AlphaFoldDB" id="A0A176RSP8"/>
<evidence type="ECO:0000259" key="1">
    <source>
        <dbReference type="Pfam" id="PF19998"/>
    </source>
</evidence>
<proteinExistence type="predicted"/>
<evidence type="ECO:0000313" key="2">
    <source>
        <dbReference type="EMBL" id="OAD18780.1"/>
    </source>
</evidence>
<feature type="domain" description="FtsH ternary system" evidence="1">
    <location>
        <begin position="3"/>
        <end position="156"/>
    </location>
</feature>
<keyword evidence="3" id="KW-1185">Reference proteome</keyword>
<organism evidence="2 3">
    <name type="scientific">Candidatus Thiomargarita nelsonii</name>
    <dbReference type="NCBI Taxonomy" id="1003181"/>
    <lineage>
        <taxon>Bacteria</taxon>
        <taxon>Pseudomonadati</taxon>
        <taxon>Pseudomonadota</taxon>
        <taxon>Gammaproteobacteria</taxon>
        <taxon>Thiotrichales</taxon>
        <taxon>Thiotrichaceae</taxon>
        <taxon>Thiomargarita</taxon>
    </lineage>
</organism>
<accession>A0A176RSP8</accession>
<name>A0A176RSP8_9GAMM</name>
<gene>
    <name evidence="2" type="ORF">THIOM_005617</name>
</gene>
<dbReference type="Pfam" id="PF19998">
    <property type="entry name" value="fvmX1"/>
    <property type="match status" value="1"/>
</dbReference>